<dbReference type="AlphaFoldDB" id="A0AAD9LPB5"/>
<accession>A0AAD9LPB5</accession>
<gene>
    <name evidence="1" type="ORF">P3T76_006046</name>
</gene>
<reference evidence="1" key="1">
    <citation type="submission" date="2023-08" db="EMBL/GenBank/DDBJ databases">
        <title>Reference Genome Resource for the Citrus Pathogen Phytophthora citrophthora.</title>
        <authorList>
            <person name="Moller H."/>
            <person name="Coetzee B."/>
            <person name="Rose L.J."/>
            <person name="Van Niekerk J.M."/>
        </authorList>
    </citation>
    <scope>NUCLEOTIDE SEQUENCE</scope>
    <source>
        <strain evidence="1">STE-U-9442</strain>
    </source>
</reference>
<evidence type="ECO:0008006" key="3">
    <source>
        <dbReference type="Google" id="ProtNLM"/>
    </source>
</evidence>
<dbReference type="Proteomes" id="UP001259832">
    <property type="component" value="Unassembled WGS sequence"/>
</dbReference>
<dbReference type="EMBL" id="JASMQC010000009">
    <property type="protein sequence ID" value="KAK1942547.1"/>
    <property type="molecule type" value="Genomic_DNA"/>
</dbReference>
<protein>
    <recommendedName>
        <fullName evidence="3">RxLR effector protein</fullName>
    </recommendedName>
</protein>
<evidence type="ECO:0000313" key="1">
    <source>
        <dbReference type="EMBL" id="KAK1942547.1"/>
    </source>
</evidence>
<evidence type="ECO:0000313" key="2">
    <source>
        <dbReference type="Proteomes" id="UP001259832"/>
    </source>
</evidence>
<name>A0AAD9LPB5_9STRA</name>
<organism evidence="1 2">
    <name type="scientific">Phytophthora citrophthora</name>
    <dbReference type="NCBI Taxonomy" id="4793"/>
    <lineage>
        <taxon>Eukaryota</taxon>
        <taxon>Sar</taxon>
        <taxon>Stramenopiles</taxon>
        <taxon>Oomycota</taxon>
        <taxon>Peronosporomycetes</taxon>
        <taxon>Peronosporales</taxon>
        <taxon>Peronosporaceae</taxon>
        <taxon>Phytophthora</taxon>
    </lineage>
</organism>
<keyword evidence="2" id="KW-1185">Reference proteome</keyword>
<sequence>MSAKRTLRSNEERTFSTGVTESLSNWMSRAAPKLLLTDNELEHLAMQVASTDKVFKMLKLDDGLDGLLRNPNLKAFATYIRMVDETNSDQVLITTLINRYGDEALAKFLFEAKQVKTTEEIAKKLQAAQFVKWFDEGKTTNQVFDLLQLTHLTAYEDKFHKIWWEYVVARAELASKLKKPLPVEL</sequence>
<comment type="caution">
    <text evidence="1">The sequence shown here is derived from an EMBL/GenBank/DDBJ whole genome shotgun (WGS) entry which is preliminary data.</text>
</comment>
<proteinExistence type="predicted"/>